<gene>
    <name evidence="1" type="ORF">A9C19_02880</name>
</gene>
<dbReference type="AlphaFoldDB" id="A0A1L3MN90"/>
<organism evidence="1 2">
    <name type="scientific">Bacillus weihaiensis</name>
    <dbReference type="NCBI Taxonomy" id="1547283"/>
    <lineage>
        <taxon>Bacteria</taxon>
        <taxon>Bacillati</taxon>
        <taxon>Bacillota</taxon>
        <taxon>Bacilli</taxon>
        <taxon>Bacillales</taxon>
        <taxon>Bacillaceae</taxon>
        <taxon>Bacillus</taxon>
    </lineage>
</organism>
<dbReference type="KEGG" id="bwh:A9C19_02880"/>
<proteinExistence type="predicted"/>
<dbReference type="Proteomes" id="UP000181936">
    <property type="component" value="Chromosome"/>
</dbReference>
<evidence type="ECO:0000313" key="2">
    <source>
        <dbReference type="Proteomes" id="UP000181936"/>
    </source>
</evidence>
<protein>
    <submittedName>
        <fullName evidence="1">Uncharacterized protein</fullName>
    </submittedName>
</protein>
<accession>A0A1L3MN90</accession>
<dbReference type="EMBL" id="CP016020">
    <property type="protein sequence ID" value="APH03787.1"/>
    <property type="molecule type" value="Genomic_DNA"/>
</dbReference>
<name>A0A1L3MN90_9BACI</name>
<reference evidence="1 2" key="1">
    <citation type="journal article" date="2016" name="Sci. Rep.">
        <title>Complete genome sequence and transcriptomic analysis of a novel marine strain Bacillus weihaiensis reveals the mechanism of brown algae degradation.</title>
        <authorList>
            <person name="Zhu Y."/>
            <person name="Chen P."/>
            <person name="Bao Y."/>
            <person name="Men Y."/>
            <person name="Zeng Y."/>
            <person name="Yang J."/>
            <person name="Sun J."/>
            <person name="Sun Y."/>
        </authorList>
    </citation>
    <scope>NUCLEOTIDE SEQUENCE [LARGE SCALE GENOMIC DNA]</scope>
    <source>
        <strain evidence="1 2">Alg07</strain>
    </source>
</reference>
<sequence length="86" mass="9600">MTYASIGAGFRAIRSANGNPDGIILNNADAMDLELLTDTTWQYIPPLNSCRTLKPILLVVNLMKAKGVLRTFNLLHGHFVRRWTSD</sequence>
<dbReference type="Gene3D" id="3.30.2320.10">
    <property type="entry name" value="hypothetical protein PF0899 domain"/>
    <property type="match status" value="1"/>
</dbReference>
<keyword evidence="2" id="KW-1185">Reference proteome</keyword>
<evidence type="ECO:0000313" key="1">
    <source>
        <dbReference type="EMBL" id="APH03787.1"/>
    </source>
</evidence>